<dbReference type="PANTHER" id="PTHR17490:SF16">
    <property type="entry name" value="THREONYLCARBAMOYL-AMP SYNTHASE"/>
    <property type="match status" value="1"/>
</dbReference>
<proteinExistence type="inferred from homology"/>
<evidence type="ECO:0000256" key="7">
    <source>
        <dbReference type="ARBA" id="ARBA00022695"/>
    </source>
</evidence>
<reference evidence="13 14" key="1">
    <citation type="submission" date="2019-01" db="EMBL/GenBank/DDBJ databases">
        <title>Novel species of Cellulomonas.</title>
        <authorList>
            <person name="Liu Q."/>
            <person name="Xin Y.-H."/>
        </authorList>
    </citation>
    <scope>NUCLEOTIDE SEQUENCE [LARGE SCALE GENOMIC DNA]</scope>
    <source>
        <strain evidence="13 14">HLT2-17</strain>
    </source>
</reference>
<dbReference type="Gene3D" id="3.40.50.11030">
    <property type="entry name" value="Threonylcarbamoyl-AMP synthase, C-terminal domain"/>
    <property type="match status" value="1"/>
</dbReference>
<dbReference type="GO" id="GO:0006450">
    <property type="term" value="P:regulation of translational fidelity"/>
    <property type="evidence" value="ECO:0007669"/>
    <property type="project" value="TreeGrafter"/>
</dbReference>
<evidence type="ECO:0000256" key="8">
    <source>
        <dbReference type="ARBA" id="ARBA00022741"/>
    </source>
</evidence>
<evidence type="ECO:0000256" key="4">
    <source>
        <dbReference type="ARBA" id="ARBA00022490"/>
    </source>
</evidence>
<evidence type="ECO:0000256" key="6">
    <source>
        <dbReference type="ARBA" id="ARBA00022694"/>
    </source>
</evidence>
<evidence type="ECO:0000256" key="5">
    <source>
        <dbReference type="ARBA" id="ARBA00022679"/>
    </source>
</evidence>
<dbReference type="NCBIfam" id="TIGR00057">
    <property type="entry name" value="L-threonylcarbamoyladenylate synthase"/>
    <property type="match status" value="1"/>
</dbReference>
<dbReference type="Gene3D" id="3.90.870.10">
    <property type="entry name" value="DHBP synthase"/>
    <property type="match status" value="1"/>
</dbReference>
<keyword evidence="4" id="KW-0963">Cytoplasm</keyword>
<dbReference type="EMBL" id="SDWW01000075">
    <property type="protein sequence ID" value="RYV49438.1"/>
    <property type="molecule type" value="Genomic_DNA"/>
</dbReference>
<evidence type="ECO:0000313" key="13">
    <source>
        <dbReference type="EMBL" id="RYV49438.1"/>
    </source>
</evidence>
<keyword evidence="14" id="KW-1185">Reference proteome</keyword>
<evidence type="ECO:0000256" key="10">
    <source>
        <dbReference type="ARBA" id="ARBA00029774"/>
    </source>
</evidence>
<dbReference type="AlphaFoldDB" id="A0A4Q5MV67"/>
<comment type="subcellular location">
    <subcellularLocation>
        <location evidence="1">Cytoplasm</location>
    </subcellularLocation>
</comment>
<evidence type="ECO:0000259" key="12">
    <source>
        <dbReference type="PROSITE" id="PS51163"/>
    </source>
</evidence>
<keyword evidence="5" id="KW-0808">Transferase</keyword>
<dbReference type="GO" id="GO:0005524">
    <property type="term" value="F:ATP binding"/>
    <property type="evidence" value="ECO:0007669"/>
    <property type="project" value="UniProtKB-KW"/>
</dbReference>
<dbReference type="GO" id="GO:0000049">
    <property type="term" value="F:tRNA binding"/>
    <property type="evidence" value="ECO:0007669"/>
    <property type="project" value="TreeGrafter"/>
</dbReference>
<dbReference type="PROSITE" id="PS51163">
    <property type="entry name" value="YRDC"/>
    <property type="match status" value="1"/>
</dbReference>
<name>A0A4Q5MV67_9MICO</name>
<evidence type="ECO:0000256" key="1">
    <source>
        <dbReference type="ARBA" id="ARBA00004496"/>
    </source>
</evidence>
<dbReference type="InterPro" id="IPR006070">
    <property type="entry name" value="Sua5-like_dom"/>
</dbReference>
<evidence type="ECO:0000256" key="2">
    <source>
        <dbReference type="ARBA" id="ARBA00007663"/>
    </source>
</evidence>
<comment type="similarity">
    <text evidence="2">Belongs to the SUA5 family.</text>
</comment>
<dbReference type="InterPro" id="IPR017945">
    <property type="entry name" value="DHBP_synth_RibB-like_a/b_dom"/>
</dbReference>
<dbReference type="GO" id="GO:0003725">
    <property type="term" value="F:double-stranded RNA binding"/>
    <property type="evidence" value="ECO:0007669"/>
    <property type="project" value="InterPro"/>
</dbReference>
<keyword evidence="8" id="KW-0547">Nucleotide-binding</keyword>
<dbReference type="EC" id="2.7.7.87" evidence="3"/>
<keyword evidence="6" id="KW-0819">tRNA processing</keyword>
<dbReference type="OrthoDB" id="9814580at2"/>
<dbReference type="SUPFAM" id="SSF55821">
    <property type="entry name" value="YrdC/RibB"/>
    <property type="match status" value="1"/>
</dbReference>
<keyword evidence="9" id="KW-0067">ATP-binding</keyword>
<protein>
    <recommendedName>
        <fullName evidence="10">L-threonylcarbamoyladenylate synthase</fullName>
        <ecNumber evidence="3">2.7.7.87</ecNumber>
    </recommendedName>
    <alternativeName>
        <fullName evidence="10">L-threonylcarbamoyladenylate synthase</fullName>
    </alternativeName>
</protein>
<comment type="catalytic activity">
    <reaction evidence="11">
        <text>L-threonine + hydrogencarbonate + ATP = L-threonylcarbamoyladenylate + diphosphate + H2O</text>
        <dbReference type="Rhea" id="RHEA:36407"/>
        <dbReference type="ChEBI" id="CHEBI:15377"/>
        <dbReference type="ChEBI" id="CHEBI:17544"/>
        <dbReference type="ChEBI" id="CHEBI:30616"/>
        <dbReference type="ChEBI" id="CHEBI:33019"/>
        <dbReference type="ChEBI" id="CHEBI:57926"/>
        <dbReference type="ChEBI" id="CHEBI:73682"/>
        <dbReference type="EC" id="2.7.7.87"/>
    </reaction>
</comment>
<evidence type="ECO:0000256" key="11">
    <source>
        <dbReference type="ARBA" id="ARBA00048366"/>
    </source>
</evidence>
<dbReference type="PANTHER" id="PTHR17490">
    <property type="entry name" value="SUA5"/>
    <property type="match status" value="1"/>
</dbReference>
<gene>
    <name evidence="13" type="ORF">EUA98_18795</name>
</gene>
<sequence>MALSGSAPRELARAAGVLRSGGLVAFPTETVYGLGADAANEKAVARIFAAKGRPADHPLIVHLAQPEDVALWARDVPASAWRVAERFWPGPLTLILKRAAGVLDVVTGGQDTVGLRVPDHPIALGLLQVFGGGIAAPSANRFGRVSPTSAAHVLSELGDSVDWIIDGGACAVGLESTILDLSGKHPRLLRPGAVTPEMLNETLGELPTWLAIGGPRTPGRLPSHYAPETPLYLVETDALESTVRMIVGQEQSVAVLSVQPNGTGDARCRWAVMPADPMEYGRVLYARLREADNWGCRAILVEMPRADEDWDAVHDRLRRAAGAYADRRPVAALVRSREDLPRACRDLSDLFALQMHQQCRTSPPEDLLGIWVDEQAVVQTPSFLPAHDQSSADRPIDIRYTAGLSGIWTLCWLEMESDSRNRAVTRLDLLAGLVRHSEGPLHGRFLPVFPSDTPPSEMESQMRSLQDRYPRRLIGSLIQDSASGRVTWQEVGTE</sequence>
<dbReference type="Pfam" id="PF01300">
    <property type="entry name" value="Sua5_yciO_yrdC"/>
    <property type="match status" value="1"/>
</dbReference>
<dbReference type="GO" id="GO:0061710">
    <property type="term" value="F:L-threonylcarbamoyladenylate synthase"/>
    <property type="evidence" value="ECO:0007669"/>
    <property type="project" value="UniProtKB-EC"/>
</dbReference>
<dbReference type="FunFam" id="3.90.870.10:FF:000009">
    <property type="entry name" value="Threonylcarbamoyl-AMP synthase, putative"/>
    <property type="match status" value="1"/>
</dbReference>
<evidence type="ECO:0000256" key="3">
    <source>
        <dbReference type="ARBA" id="ARBA00012584"/>
    </source>
</evidence>
<dbReference type="GO" id="GO:0008033">
    <property type="term" value="P:tRNA processing"/>
    <property type="evidence" value="ECO:0007669"/>
    <property type="project" value="UniProtKB-KW"/>
</dbReference>
<feature type="domain" description="YrdC-like" evidence="12">
    <location>
        <begin position="8"/>
        <end position="194"/>
    </location>
</feature>
<evidence type="ECO:0000313" key="14">
    <source>
        <dbReference type="Proteomes" id="UP000293764"/>
    </source>
</evidence>
<accession>A0A4Q5MV67</accession>
<evidence type="ECO:0000256" key="9">
    <source>
        <dbReference type="ARBA" id="ARBA00022840"/>
    </source>
</evidence>
<dbReference type="GO" id="GO:0005737">
    <property type="term" value="C:cytoplasm"/>
    <property type="evidence" value="ECO:0007669"/>
    <property type="project" value="UniProtKB-SubCell"/>
</dbReference>
<comment type="caution">
    <text evidence="13">The sequence shown here is derived from an EMBL/GenBank/DDBJ whole genome shotgun (WGS) entry which is preliminary data.</text>
</comment>
<dbReference type="InterPro" id="IPR038385">
    <property type="entry name" value="Sua5/YwlC_C"/>
</dbReference>
<dbReference type="InterPro" id="IPR050156">
    <property type="entry name" value="TC-AMP_synthase_SUA5"/>
</dbReference>
<dbReference type="InterPro" id="IPR005145">
    <property type="entry name" value="Sua5_C"/>
</dbReference>
<dbReference type="Pfam" id="PF03481">
    <property type="entry name" value="Sua5_C"/>
    <property type="match status" value="1"/>
</dbReference>
<dbReference type="Proteomes" id="UP000293764">
    <property type="component" value="Unassembled WGS sequence"/>
</dbReference>
<organism evidence="13 14">
    <name type="scientific">Pengzhenrongella frigida</name>
    <dbReference type="NCBI Taxonomy" id="1259133"/>
    <lineage>
        <taxon>Bacteria</taxon>
        <taxon>Bacillati</taxon>
        <taxon>Actinomycetota</taxon>
        <taxon>Actinomycetes</taxon>
        <taxon>Micrococcales</taxon>
        <taxon>Pengzhenrongella</taxon>
    </lineage>
</organism>
<keyword evidence="7" id="KW-0548">Nucleotidyltransferase</keyword>